<accession>A0A0C9MFY5</accession>
<organism evidence="1">
    <name type="scientific">Mucor ambiguus</name>
    <dbReference type="NCBI Taxonomy" id="91626"/>
    <lineage>
        <taxon>Eukaryota</taxon>
        <taxon>Fungi</taxon>
        <taxon>Fungi incertae sedis</taxon>
        <taxon>Mucoromycota</taxon>
        <taxon>Mucoromycotina</taxon>
        <taxon>Mucoromycetes</taxon>
        <taxon>Mucorales</taxon>
        <taxon>Mucorineae</taxon>
        <taxon>Mucoraceae</taxon>
        <taxon>Mucor</taxon>
    </lineage>
</organism>
<name>A0A0C9MFY5_9FUNG</name>
<protein>
    <submittedName>
        <fullName evidence="1">Uncharacterized protein</fullName>
    </submittedName>
</protein>
<dbReference type="OrthoDB" id="2153288at2759"/>
<dbReference type="EMBL" id="DF836304">
    <property type="protein sequence ID" value="GAN02027.1"/>
    <property type="molecule type" value="Genomic_DNA"/>
</dbReference>
<dbReference type="STRING" id="91626.A0A0C9MFY5"/>
<keyword evidence="2" id="KW-1185">Reference proteome</keyword>
<evidence type="ECO:0000313" key="1">
    <source>
        <dbReference type="EMBL" id="GAN02027.1"/>
    </source>
</evidence>
<dbReference type="AlphaFoldDB" id="A0A0C9MFY5"/>
<dbReference type="Proteomes" id="UP000053815">
    <property type="component" value="Unassembled WGS sequence"/>
</dbReference>
<evidence type="ECO:0000313" key="2">
    <source>
        <dbReference type="Proteomes" id="UP000053815"/>
    </source>
</evidence>
<reference evidence="1" key="1">
    <citation type="submission" date="2014-09" db="EMBL/GenBank/DDBJ databases">
        <title>Draft genome sequence of an oleaginous Mucoromycotina fungus Mucor ambiguus NBRC6742.</title>
        <authorList>
            <person name="Takeda I."/>
            <person name="Yamane N."/>
            <person name="Morita T."/>
            <person name="Tamano K."/>
            <person name="Machida M."/>
            <person name="Baker S."/>
            <person name="Koike H."/>
        </authorList>
    </citation>
    <scope>NUCLEOTIDE SEQUENCE</scope>
    <source>
        <strain evidence="1">NBRC 6742</strain>
    </source>
</reference>
<gene>
    <name evidence="1" type="ORF">MAM1_0015d01466</name>
</gene>
<proteinExistence type="predicted"/>
<sequence length="637" mass="73152">MQWRTLTLLLSGLAVIYIAILSQDTPYLHPKIVYTSNYPPIFPFKPDKLVLTTVGTYIYLTAFKYEATTLGNRGSVVGTGRLKLGVNGTNDIDTQLTQLTHASLVGIIKQVKRPLVNLLTERDLLETDAWIPCFEHALTGPMSKVSIRSSHDKDIQTQFAVLYHQIEDDSSYHFARVYYTTVEDGGQVAFEYKDIQLPGTTWVDEISLENSSLLYSRDPDQYEFHIMTLPPTFIEAPHATLVSNYPTERGRRVEEWSQPYSTEQYATLLSRLYSPANDTYRVFTLSVHKTSATFYVNITIADNTTLMNADNKPTKTWVQREKGKSEYPVYNEESIDYVGFADVSNYQSARQQVSKLDMPELYSSVSSGANTIVFPYIKNKFITLDFTDRIDILMRIKKEKERLYSNNGRKSFLNEYYYWQGYETVDAEIRGLQLNDNNDMLALWTEFNFVYIYTRKKPEAKPETTLGKIDRWVDYWLSEMSEEEKELRETYFPAPWQLEMAIAPLKDEYGNSKSIGTVQFWRDKDGDQEAQYIFVSLKNGNVNSYRVDKQEQQKTPDFWSFASERWDMLFAMSMVIAIFLINHNNVIPRNDEDVLIALGAAYTSAAVNMVRQAHGTLFSSLSLVHGQAGSLALPIIL</sequence>